<dbReference type="EMBL" id="JBFAUK010000008">
    <property type="protein sequence ID" value="MEV5507388.1"/>
    <property type="molecule type" value="Genomic_DNA"/>
</dbReference>
<dbReference type="RefSeq" id="WP_109278266.1">
    <property type="nucleotide sequence ID" value="NZ_JBFAUK010000008.1"/>
</dbReference>
<evidence type="ECO:0000259" key="1">
    <source>
        <dbReference type="Pfam" id="PF01890"/>
    </source>
</evidence>
<feature type="domain" description="CobE/GbiG C-terminal" evidence="1">
    <location>
        <begin position="8"/>
        <end position="124"/>
    </location>
</feature>
<dbReference type="PANTHER" id="PTHR37477">
    <property type="entry name" value="COBALT-PRECORRIN-5A HYDROLASE"/>
    <property type="match status" value="1"/>
</dbReference>
<dbReference type="InterPro" id="IPR002750">
    <property type="entry name" value="CobE/GbiG_C"/>
</dbReference>
<dbReference type="PANTHER" id="PTHR37477:SF1">
    <property type="entry name" value="COBALT-PRECORRIN-5A HYDROLASE"/>
    <property type="match status" value="1"/>
</dbReference>
<name>A0ABV3JWW7_STRON</name>
<dbReference type="InterPro" id="IPR036518">
    <property type="entry name" value="CobE/GbiG_C_sf"/>
</dbReference>
<evidence type="ECO:0000313" key="2">
    <source>
        <dbReference type="EMBL" id="MEV5507388.1"/>
    </source>
</evidence>
<proteinExistence type="predicted"/>
<evidence type="ECO:0000313" key="3">
    <source>
        <dbReference type="Proteomes" id="UP001552594"/>
    </source>
</evidence>
<accession>A0ABV3JWW7</accession>
<dbReference type="Pfam" id="PF01890">
    <property type="entry name" value="CbiG_C"/>
    <property type="match status" value="1"/>
</dbReference>
<dbReference type="SUPFAM" id="SSF159664">
    <property type="entry name" value="CobE/GbiG C-terminal domain-like"/>
    <property type="match status" value="1"/>
</dbReference>
<organism evidence="2 3">
    <name type="scientific">Streptomyces orinoci</name>
    <name type="common">Streptoverticillium orinoci</name>
    <dbReference type="NCBI Taxonomy" id="67339"/>
    <lineage>
        <taxon>Bacteria</taxon>
        <taxon>Bacillati</taxon>
        <taxon>Actinomycetota</taxon>
        <taxon>Actinomycetes</taxon>
        <taxon>Kitasatosporales</taxon>
        <taxon>Streptomycetaceae</taxon>
        <taxon>Streptomyces</taxon>
    </lineage>
</organism>
<reference evidence="2 3" key="1">
    <citation type="submission" date="2024-06" db="EMBL/GenBank/DDBJ databases">
        <title>The Natural Products Discovery Center: Release of the First 8490 Sequenced Strains for Exploring Actinobacteria Biosynthetic Diversity.</title>
        <authorList>
            <person name="Kalkreuter E."/>
            <person name="Kautsar S.A."/>
            <person name="Yang D."/>
            <person name="Bader C.D."/>
            <person name="Teijaro C.N."/>
            <person name="Fluegel L."/>
            <person name="Davis C.M."/>
            <person name="Simpson J.R."/>
            <person name="Lauterbach L."/>
            <person name="Steele A.D."/>
            <person name="Gui C."/>
            <person name="Meng S."/>
            <person name="Li G."/>
            <person name="Viehrig K."/>
            <person name="Ye F."/>
            <person name="Su P."/>
            <person name="Kiefer A.F."/>
            <person name="Nichols A."/>
            <person name="Cepeda A.J."/>
            <person name="Yan W."/>
            <person name="Fan B."/>
            <person name="Jiang Y."/>
            <person name="Adhikari A."/>
            <person name="Zheng C.-J."/>
            <person name="Schuster L."/>
            <person name="Cowan T.M."/>
            <person name="Smanski M.J."/>
            <person name="Chevrette M.G."/>
            <person name="De Carvalho L.P.S."/>
            <person name="Shen B."/>
        </authorList>
    </citation>
    <scope>NUCLEOTIDE SEQUENCE [LARGE SCALE GENOMIC DNA]</scope>
    <source>
        <strain evidence="2 3">NPDC052347</strain>
    </source>
</reference>
<dbReference type="Proteomes" id="UP001552594">
    <property type="component" value="Unassembled WGS sequence"/>
</dbReference>
<keyword evidence="3" id="KW-1185">Reference proteome</keyword>
<protein>
    <submittedName>
        <fullName evidence="2">Cobalamin biosynthesis protein</fullName>
    </submittedName>
</protein>
<sequence>MQHSPLRLHLGIGARRGVTAEEVLDLVRRTLADAGPGVIAALATAEGKAGEPGLRSAAAELGVPVRAYPAAELDSVAVPHPSATARAAVGTGSVAEAAALRSAGAGAVLVVGKRKSPRATCAIAREPG</sequence>
<dbReference type="InterPro" id="IPR052553">
    <property type="entry name" value="CbiG_hydrolase"/>
</dbReference>
<gene>
    <name evidence="2" type="ORF">AB0L16_13030</name>
</gene>
<comment type="caution">
    <text evidence="2">The sequence shown here is derived from an EMBL/GenBank/DDBJ whole genome shotgun (WGS) entry which is preliminary data.</text>
</comment>
<dbReference type="Gene3D" id="3.30.420.180">
    <property type="entry name" value="CobE/GbiG C-terminal domain"/>
    <property type="match status" value="1"/>
</dbReference>